<comment type="caution">
    <text evidence="1">The sequence shown here is derived from an EMBL/GenBank/DDBJ whole genome shotgun (WGS) entry which is preliminary data.</text>
</comment>
<keyword evidence="2" id="KW-1185">Reference proteome</keyword>
<evidence type="ECO:0000313" key="1">
    <source>
        <dbReference type="EMBL" id="KAI4324806.1"/>
    </source>
</evidence>
<protein>
    <submittedName>
        <fullName evidence="1">Uncharacterized protein</fullName>
    </submittedName>
</protein>
<name>A0ACB9MMC8_9MYRT</name>
<accession>A0ACB9MMC8</accession>
<dbReference type="Proteomes" id="UP001057402">
    <property type="component" value="Chromosome 9"/>
</dbReference>
<evidence type="ECO:0000313" key="2">
    <source>
        <dbReference type="Proteomes" id="UP001057402"/>
    </source>
</evidence>
<sequence length="5436" mass="617891">MALDGTFVLRSAVARFVARCSCSVFDSIGENASREEILGLAGDVLLHPRCTIPLVGCFRPVLREIVEKAVSSLRLVGDLRLNSGVGDVEVGEQGIAKELESHSGRVVEFYVCKGRGLDLHELACLAFCRVLDLAPFLLGSVLEYFKFAPPPFERIFADVNFLRLSVSDVAHLLRVVQTSYRMLLMSSEVFSKLWDWSCFLDVARYSKNFPVIEESNNNTADILWCSAHILSLTFKVNTEIFGVDAEESFRCLLRWEEFCRDVAFEKAGFYMEMFRQKNLEADGVFDEDNLCESLGLKLWTSYESGSNGIQRILTWDDDVASPPIVLTSSLRKSFEMVKLAISQRWPVLLYGLPGVGKSALIGLLAKDSGNHVLSIHMDDQLDGKTLIGSYVSAEQPGEFRWQPGSLTQAVVNGYWMVFEDIDKAPSDVHAILLPLLEGASSFMTTQGEEVRVAENFRLFSTVSAASQSSLSGSAFPGTLWRRVMIGQPSHDDLISIVKARFPRLESLVERLVETFEKVNYALVHGNTGYSANFSRYSLRDLVKWCKRIDGLGFALGGDTLSAYECQCIYDEAIDVFAAFSTSVDNIFRIRKAIAKLWAISGLEAEKFYPDVKPIIQETRSSIKIGRVTFDRTVNSIPDQKKHFVEIRRSLHAIERLACSVKYNEPVLLVGETGTGKTTLVQNLAIRLGQRLTVLNLSQQSDVADLLGGFKPLSMHYVCISLYKEFEGLFSKNISMKDNAKFFVRLQKHLMNKKWESLLKDMRRGVDSVKKEIGVAIGGRSSKKRKRPLNEKIFKAWENFSVKLEIACGQVAATSAMLFSFVEGAFVKALRNGEWILLDEVNLAPPEVLQRVAGVLEDDKGSLCLAERGDVSYVFRHPNFRIFACMNPATDAGKRELPHSVRCRFTEYFIDDELDKQDLTLFVNQFVDGAHFKVDQVDKIVHFYQIARKESVERLQDGANQKPQFSLRSLYRALEYTRKAQEITTFKEALYDGFSMFFVTLLDRASAKLMNHMIASYLLGGNLPSRKSFDFYLTGKVDCPSDPFVEDYVLTKTVRQQLGNLARAVYIKRYPVLLQGPTSSGKTSLVRYLAAMTGHDFVRINNHEHTDLQEYLGSYATDASGKLVFNEGALVRAVRSGSWVVLDELNLAPSDVLEALNRLLDDNRELFVPELQENIRAHPNFMLFATQNPPTIYGGRKVLSRAFHNRFVEIHVDDIPEEEISEILEKRCKISASYAKKMVDVMRDLQLHRQNSNVFAGKHGFITPRDLFRWANRVRFFSSSDEVSSKHRYEVLAREGYYLLAERLRDDAEKNVVKEVLRKQFGVALDEEDMYKSDLSARDLASCIRDGGEISDQFRSVVWTKSMWRLYFLVKHCYEMREPVLLVGETGGGKTTVCQLLSVILNSKLHILNCHQYTETSDFIGGFYPVRERSRLILEFENLVGQIMQSKAFTCYPGAVTISPNILQASSTMEQLATMLVNYQRGLVQCQRVNPEDLDTLDQLRKGLEQCNQQWHTIFSWQDGPLVQAMKDGHMFLVDEISLADDSVLERLNSVLEPERTMSLPEKGGSLMEKVTAHENFFILATMNPGGDFGKKELSPALRNRFTEIWVPSLNDLNEVRDIVSQRISKPELLFVVDPIVNFFEEFDRLQTGRLLTVRDIVSWVSFINVTQRNLGGKYAFLHGAFLILLDGLTLGTCISRDEAEEVKVKCLHFLLKQLKVDEISFDFSNFSSMYTYGWGDSGSSKSVLGDLNMHNADKFGLDPFFIERGDNHSETGGFEFLAPTTRKNAFRMLRAMQLRKPVLVEGSPGVGKTSLVVALGRYSGHKVVRINLSEQTDMMDLLGSDLPVDSDEGMKFAWSDGILLQALKEGCWVLLDELNLAPQSVLEGLNAILDHREEVYIPELDLTFKCPPSFRVFACQNPSSQGGGRKNLPKSFLNRFTKVYVDELIEDDYLSICTSLYPSIPRSLLSKLIQFNKRLHEETMLLRNFAQDGSPWEFNLRDVIRSCEIIKDIPEKSRTDCFLHLVYLPRMRTAIDCREVIRLYEQIFQVKLCINPFPRVHLDSRHLIVGNTAIERNCLNASILPKTELKILPGIRQNLEAVANCVKHQWLCILVGPSSSCKTSLIRVLAHLSGNVLNELNLSSATDTSELLGCFEQYSILRNLRSIAAQVEQYVNKYCNLQLGYSVQADGKKKLISRWHEFVAVTAVCDLAGHASLNMGNVKPISSSFGILVDIIEELKVVSKQNMLLLSGKVDYLDDMIGEIQKLEELHLKTPFPARFEWVTGLFLKAIENGEWIVLENANLCNPTVLDRINSLVEPSGSITVSERGAVDGKPLILHPHPNFRVFLTVNPSYGEVSRAMRNRGVEIFMMPPFWLVDDGKGCNIPEMELKDITRFLSESGIPGDNLVDMMAKAHMHAREKGSSLNIRITYFELTRWVQLFQQLLMKGNGPLWSLCISWEHTYLSSFGEGEAVFVRDAVNSFLSENTFMINYPLFMPGGWPMPLNLKDFVLYPKETSIKHNCIYLEFLGARIAYSELQVTRRRFASQSVNTAVTPYLVDAYSLRKILFPTSASEINLPHQHGSSLDLVLAGKMLIFSVAWIIEQATHSDLHLYLLWFNWFSSELLPFCEILNLFLGTLKEEMNHLIWKYILHCGHQMSSLNHIDIEMQHTPLLSYDFADIISSSKVPNVSASRFENAINCIELLRHSHMQWDAERRHNFVLENPRIGDLLNSLRKLEKHVLEMLIDAVPFGVILKLYSDLLQDHVEFWDSILSFDSDKSIISCRSLLKNAKKLHAFYPSAGVIVSELMVCTDVLEISSRHMLSEKPMLWIHGGHPQMPNSSDLYDKQMKILELCESIWPANESLQKKRSRNVIELVSSLNPELRSLATQGICIASYLTKDSTKDQSTVSLQLGEIWEKLSERFEYEKLQLEKPARFQEGADFMMQTAACCVLLPPMLHTDNEFLCWEDTNEINDVTSFFLDSKLIQQLSSFIWVGSGECKQVLKSASDLVEHSLDFSLTSSSRSPHTLSPHRKILWAFDAWMSNDRENVKIQPLLLEMWFFWHCSLWRLYTANHLNHESNNIPFPGIFFQPIWTSIVLKLRKSSREIGDYHCHSLKMRVASSNIWRSSQPELRLFDHLLSTARLLLLQIVYAHEKAFLADDFATIKSLFCVLGHNEMMEEKIQQLSVIISSSSHGGLRHSVQGFIKPAMRELYINCLSGDCHSLGYAWIRIGGLRFHLLVNSDELDPAMKYSYKHSKLTKEITLREVELGVRQQCTYMSGRVSKGQPDEKRLHILEQLKTELSQMEMKIVFRPDPQKFKRLKGELNDFSERINDLLFYIDNREPTEPLQTILRACDWQKTSTSFIEHLTRDYPEYLDIIQPIQVSIYEMKLGLSLILSSTFERDWLCKLAEDRSEKVLETIQTFMRFPKGKQQQKFVDVKSIRQLDGPVYDIEDLPRFTLKDFSLLENLVTSGNSSTDCIFSRLHLRAAFFRNILAQVAHFVADTCLMGNRSFVLLEKIFSDFAIHWMDMKAQAKSKAELASQDFKFRPRGFKIDNVIEVDLSNLGRSLEGESFQEWQKVATEEEDSISVEGDKEEQSLEEVWSSMQSSVLTDIVQIHNRLFGSSNLVIPSGSVRVSDADRLRNFRESYGIGTEIIKDLKIVNVASLDASLLIEHLLDVSSGDEDTSPHGYNFYKDSNSSSMAKMVKPLLILERAVLSLLGQWEDHPGLQRIVDTIRMLLKLPYSTPLAKALSGLQFLFNRVHELRENSPKLSLSSHIEPIYGLVSSWQKMEFESWSILLDEVQDQHEMNAAMLWFPLYSVLHRETSDVSEFDQSAIKSLEEFVQTSNVGEFRRRLQLILAFYGQLSRGILLGVYQSPGYEANLSVLYNVFGFYVQFLPVIHDYIETTRRNINVKLKELMKLCKWERIESYLSMEMSKKMRHKFRKLIRELSDALQQPVKLILNQRAIQSGISSQIMQYPKFLYLFSFDNTKLLNAFSDVSEDDANSHFIWYAHWIEKYVQALDSWKDIHLDQSTLGFQNCEESKSFIRKCSSGQTKYVPHQKEFKDLSFAIRKISRAALDYSEIWKNVTKSIGKRRALSDLLKLLENCGLSRHSSKSVDDQLDFLLQSQYHISHLLLTGGAQSTEAVAGCSLLNSQHLPHNILESDWKTVNEYYFKSILSLQLLQYTSLNFHKDFTLEQVTRAGSFLCHLVVIQQEQRAAIYEFSRHLDFLRGCSSVVQHLYDNSTSECTMARNQHATVLCLWRQKQLFDKLWILLQEELLVLKKVRASHLTSCQDVQNSACNISLFFESYIPVIRQSKDSLDGFLLVHTKAWKSFSPTGADPSKGMEGLVFYPMVVSSDLEGLLFQNFEVLRKFEENLCAFCEKNHDRSFVRLALLENIHDTLKEGLQLNSELGETMDATTSQSSEVEASFNEAFRAVFKQLTHVRGTLCSLCTDGDDGELEGTVSSWKPLFTSRVTDLCLEQLCREIPRAVCSAEKLVSSLVQENSRLSFNVGLKLKKIHEVLDLFLDFGNGFLNDLLAVHKAICVMTHSLGENLAMLFSKGFGVPPEDEVEDGDQHGSQNATGTGMGEGVGTKDVSDQIENEDQLIGDSSKQDDEQKASDEMQEQKEKGIEMEHDFDADMFNLSQESGDDDDNDDDSEDEQLDSAMGKTGDDSEVVDERHWDDEDDNEPENGDEKKESGLSVNDTKESERELRAKEDNAADLEEAERNSKDVDSSGDNGGKDEENTEQVEGSEDMNIDENDQTAPAGTDPRELNQTSEKDDEMDNVENNESMEEAGAEEHDKEIENTVQEDEQTAMDETAEVVPFEQENDITEKEDPDSEGKDQAEVPDENQRTDATESDIRDLASRGNPGFSDEYIPSAASEIPLGAGPSDSMNEMPEANWSNSNSMMNDLASQGNSMSGIQPDTNVLAADFSVAGRFSEHQQKSMSAQEKSSSIQKGQPNPYRSLGDALEGWKERVRVPVDVQEDKKEASGEMNDEDAEEYGFVSELEKGTAQALGPATAEQRGTQPDIDESKISPDEAVNDDDQVKMEIEMQKPEQKPVQSMLTPAQNRREERIMDSNLENRHEETLEEQDQNTSSPDNPPDSIARINKFLPTDDALQFSELSIDIDDLVKSREDTSLSRDEKDKASSLWRKYELITSRSSQELAEQLRLVLMPTLANKLKGDFKTGKRINMKKVIPYIASNYRKDKIWLRRTRPDKRDYQVIIAVDDSRSMSLTGCGDKAIEALVTVCRALSQLEMGNLAVASFGTKGNMKLLHDFDRPFTGEEGIKMISSLTFEQENTIVDEPVVDLLRHLKKLLDVSATRARMPTGQNPLQQLVLIIADGRFHEKEKLRRCVRDFLNSKRMVAFLLLDNPENSITTLQDANFKNGKFEFTKYMDSFPFPYYILLQKNEDLPRTLADLLRQWFELMQQSRD</sequence>
<organism evidence="1 2">
    <name type="scientific">Melastoma candidum</name>
    <dbReference type="NCBI Taxonomy" id="119954"/>
    <lineage>
        <taxon>Eukaryota</taxon>
        <taxon>Viridiplantae</taxon>
        <taxon>Streptophyta</taxon>
        <taxon>Embryophyta</taxon>
        <taxon>Tracheophyta</taxon>
        <taxon>Spermatophyta</taxon>
        <taxon>Magnoliopsida</taxon>
        <taxon>eudicotyledons</taxon>
        <taxon>Gunneridae</taxon>
        <taxon>Pentapetalae</taxon>
        <taxon>rosids</taxon>
        <taxon>malvids</taxon>
        <taxon>Myrtales</taxon>
        <taxon>Melastomataceae</taxon>
        <taxon>Melastomatoideae</taxon>
        <taxon>Melastomateae</taxon>
        <taxon>Melastoma</taxon>
    </lineage>
</organism>
<gene>
    <name evidence="1" type="ORF">MLD38_030260</name>
</gene>
<dbReference type="EMBL" id="CM042888">
    <property type="protein sequence ID" value="KAI4324806.1"/>
    <property type="molecule type" value="Genomic_DNA"/>
</dbReference>
<reference evidence="2" key="1">
    <citation type="journal article" date="2023" name="Front. Plant Sci.">
        <title>Chromosomal-level genome assembly of Melastoma candidum provides insights into trichome evolution.</title>
        <authorList>
            <person name="Zhong Y."/>
            <person name="Wu W."/>
            <person name="Sun C."/>
            <person name="Zou P."/>
            <person name="Liu Y."/>
            <person name="Dai S."/>
            <person name="Zhou R."/>
        </authorList>
    </citation>
    <scope>NUCLEOTIDE SEQUENCE [LARGE SCALE GENOMIC DNA]</scope>
</reference>
<proteinExistence type="predicted"/>